<evidence type="ECO:0000313" key="5">
    <source>
        <dbReference type="WBParaSite" id="ALUE_0000242601-mRNA-1"/>
    </source>
</evidence>
<dbReference type="PROSITE" id="PS50011">
    <property type="entry name" value="PROTEIN_KINASE_DOM"/>
    <property type="match status" value="1"/>
</dbReference>
<dbReference type="PANTHER" id="PTHR24418">
    <property type="entry name" value="TYROSINE-PROTEIN KINASE"/>
    <property type="match status" value="1"/>
</dbReference>
<dbReference type="GO" id="GO:0004713">
    <property type="term" value="F:protein tyrosine kinase activity"/>
    <property type="evidence" value="ECO:0007669"/>
    <property type="project" value="InterPro"/>
</dbReference>
<sequence>MNCEECCDVVVSSFTTANECAASIVLFRYYLRDNQKFQAKIIKDEAQLIHAKEKIKELMHEARLMRHYDHDNVVRIYGVAVDREPLMILIELVKGGSILDDLRKRHSTITNEEKLNNMVLGSAKGIAYLHSKGCIHRDIAARNVLYTNKKVVSSVQI</sequence>
<dbReference type="InterPro" id="IPR001245">
    <property type="entry name" value="Ser-Thr/Tyr_kinase_cat_dom"/>
</dbReference>
<reference evidence="5" key="1">
    <citation type="submission" date="2017-02" db="UniProtKB">
        <authorList>
            <consortium name="WormBaseParasite"/>
        </authorList>
    </citation>
    <scope>IDENTIFICATION</scope>
</reference>
<accession>A0A0M3HLN1</accession>
<proteinExistence type="predicted"/>
<dbReference type="InterPro" id="IPR050198">
    <property type="entry name" value="Non-receptor_tyrosine_kinases"/>
</dbReference>
<dbReference type="SUPFAM" id="SSF56112">
    <property type="entry name" value="Protein kinase-like (PK-like)"/>
    <property type="match status" value="1"/>
</dbReference>
<dbReference type="GO" id="GO:0005524">
    <property type="term" value="F:ATP binding"/>
    <property type="evidence" value="ECO:0007669"/>
    <property type="project" value="UniProtKB-KW"/>
</dbReference>
<keyword evidence="1" id="KW-0547">Nucleotide-binding</keyword>
<dbReference type="Proteomes" id="UP000036681">
    <property type="component" value="Unplaced"/>
</dbReference>
<dbReference type="InterPro" id="IPR011009">
    <property type="entry name" value="Kinase-like_dom_sf"/>
</dbReference>
<feature type="domain" description="Protein kinase" evidence="3">
    <location>
        <begin position="1"/>
        <end position="157"/>
    </location>
</feature>
<dbReference type="InterPro" id="IPR008266">
    <property type="entry name" value="Tyr_kinase_AS"/>
</dbReference>
<dbReference type="InterPro" id="IPR020635">
    <property type="entry name" value="Tyr_kinase_cat_dom"/>
</dbReference>
<keyword evidence="4" id="KW-1185">Reference proteome</keyword>
<protein>
    <submittedName>
        <fullName evidence="5">Protein kinase domain-containing protein</fullName>
    </submittedName>
</protein>
<evidence type="ECO:0000259" key="3">
    <source>
        <dbReference type="PROSITE" id="PS50011"/>
    </source>
</evidence>
<name>A0A0M3HLN1_ASCLU</name>
<evidence type="ECO:0000256" key="2">
    <source>
        <dbReference type="ARBA" id="ARBA00022840"/>
    </source>
</evidence>
<dbReference type="WBParaSite" id="ALUE_0000242601-mRNA-1">
    <property type="protein sequence ID" value="ALUE_0000242601-mRNA-1"/>
    <property type="gene ID" value="ALUE_0000242601"/>
</dbReference>
<dbReference type="InterPro" id="IPR000719">
    <property type="entry name" value="Prot_kinase_dom"/>
</dbReference>
<evidence type="ECO:0000313" key="4">
    <source>
        <dbReference type="Proteomes" id="UP000036681"/>
    </source>
</evidence>
<keyword evidence="2" id="KW-0067">ATP-binding</keyword>
<dbReference type="PROSITE" id="PS00109">
    <property type="entry name" value="PROTEIN_KINASE_TYR"/>
    <property type="match status" value="1"/>
</dbReference>
<evidence type="ECO:0000256" key="1">
    <source>
        <dbReference type="ARBA" id="ARBA00022741"/>
    </source>
</evidence>
<dbReference type="SMART" id="SM00219">
    <property type="entry name" value="TyrKc"/>
    <property type="match status" value="1"/>
</dbReference>
<dbReference type="Pfam" id="PF07714">
    <property type="entry name" value="PK_Tyr_Ser-Thr"/>
    <property type="match status" value="1"/>
</dbReference>
<dbReference type="Gene3D" id="1.10.510.10">
    <property type="entry name" value="Transferase(Phosphotransferase) domain 1"/>
    <property type="match status" value="1"/>
</dbReference>
<dbReference type="AlphaFoldDB" id="A0A0M3HLN1"/>
<organism evidence="4 5">
    <name type="scientific">Ascaris lumbricoides</name>
    <name type="common">Giant roundworm</name>
    <dbReference type="NCBI Taxonomy" id="6252"/>
    <lineage>
        <taxon>Eukaryota</taxon>
        <taxon>Metazoa</taxon>
        <taxon>Ecdysozoa</taxon>
        <taxon>Nematoda</taxon>
        <taxon>Chromadorea</taxon>
        <taxon>Rhabditida</taxon>
        <taxon>Spirurina</taxon>
        <taxon>Ascaridomorpha</taxon>
        <taxon>Ascaridoidea</taxon>
        <taxon>Ascarididae</taxon>
        <taxon>Ascaris</taxon>
    </lineage>
</organism>